<accession>A0A6B2GZF6</accession>
<organism evidence="2 3">
    <name type="scientific">Pontibacter fetidus</name>
    <dbReference type="NCBI Taxonomy" id="2700082"/>
    <lineage>
        <taxon>Bacteria</taxon>
        <taxon>Pseudomonadati</taxon>
        <taxon>Bacteroidota</taxon>
        <taxon>Cytophagia</taxon>
        <taxon>Cytophagales</taxon>
        <taxon>Hymenobacteraceae</taxon>
        <taxon>Pontibacter</taxon>
    </lineage>
</organism>
<keyword evidence="1" id="KW-1133">Transmembrane helix</keyword>
<protein>
    <submittedName>
        <fullName evidence="2">Uncharacterized protein</fullName>
    </submittedName>
</protein>
<reference evidence="2 3" key="1">
    <citation type="submission" date="2020-01" db="EMBL/GenBank/DDBJ databases">
        <authorList>
            <person name="Kim M.K."/>
        </authorList>
    </citation>
    <scope>NUCLEOTIDE SEQUENCE [LARGE SCALE GENOMIC DNA]</scope>
    <source>
        <strain evidence="2 3">BT213</strain>
    </source>
</reference>
<evidence type="ECO:0000313" key="3">
    <source>
        <dbReference type="Proteomes" id="UP000478546"/>
    </source>
</evidence>
<keyword evidence="1" id="KW-0472">Membrane</keyword>
<comment type="caution">
    <text evidence="2">The sequence shown here is derived from an EMBL/GenBank/DDBJ whole genome shotgun (WGS) entry which is preliminary data.</text>
</comment>
<evidence type="ECO:0000313" key="2">
    <source>
        <dbReference type="EMBL" id="NDK56245.1"/>
    </source>
</evidence>
<dbReference type="AlphaFoldDB" id="A0A6B2GZF6"/>
<name>A0A6B2GZF6_9BACT</name>
<dbReference type="EMBL" id="JAAEAA010000011">
    <property type="protein sequence ID" value="NDK56245.1"/>
    <property type="molecule type" value="Genomic_DNA"/>
</dbReference>
<dbReference type="Proteomes" id="UP000478546">
    <property type="component" value="Unassembled WGS sequence"/>
</dbReference>
<feature type="transmembrane region" description="Helical" evidence="1">
    <location>
        <begin position="21"/>
        <end position="49"/>
    </location>
</feature>
<keyword evidence="1" id="KW-0812">Transmembrane</keyword>
<sequence>MTYLPACAINFREHSYGYRSVSVGVCAIFIKFYFGWLLPAAAIVMAGLLV</sequence>
<gene>
    <name evidence="2" type="ORF">GWO68_09980</name>
</gene>
<evidence type="ECO:0000256" key="1">
    <source>
        <dbReference type="SAM" id="Phobius"/>
    </source>
</evidence>
<proteinExistence type="predicted"/>
<keyword evidence="3" id="KW-1185">Reference proteome</keyword>